<organism evidence="10">
    <name type="scientific">Candidatus Methanomethylicus mesodigestus</name>
    <dbReference type="NCBI Taxonomy" id="1867258"/>
    <lineage>
        <taxon>Archaea</taxon>
        <taxon>Thermoproteota</taxon>
        <taxon>Methanosuratincolia</taxon>
        <taxon>Candidatus Methanomethylicales</taxon>
        <taxon>Candidatus Methanomethylicaceae</taxon>
        <taxon>Candidatus Methanomethylicus</taxon>
    </lineage>
</organism>
<keyword evidence="7" id="KW-0479">Metal-binding</keyword>
<sequence length="324" mass="36453">MQDNLEKVEDTTQRDLSDLQGRVEELTCPECGARTLVRDYERAEVTCTECGLVLGDKLLDPGPEWRAFDSDQRDKRSRAGAPVTLTIHDKGLSTMIDWRDKDSYGKSLTSKKRAQIYRLRKWQRRIRVSDASERNLAFALSELERMSSQLGLSRNIREASALLYRKAVESQLIRGRSIESMTGAALYAACRKYNVPLTLDEVASVSRANKKEIARSYRFVSSELTIRVLPTDPVNYVPRLITKLSLDGAVQRKSVEIIKFASSEGLTSGRGPTGVAAAAVYIASVLLERKRTQRDIATSAGVTEVTVRNRYKELLEKLDLEIYL</sequence>
<dbReference type="GO" id="GO:0003700">
    <property type="term" value="F:DNA-binding transcription factor activity"/>
    <property type="evidence" value="ECO:0007669"/>
    <property type="project" value="UniProtKB-UniRule"/>
</dbReference>
<dbReference type="PANTHER" id="PTHR11618:SF13">
    <property type="entry name" value="TRANSCRIPTION INITIATION FACTOR IIB"/>
    <property type="match status" value="1"/>
</dbReference>
<proteinExistence type="inferred from homology"/>
<evidence type="ECO:0000256" key="4">
    <source>
        <dbReference type="ARBA" id="ARBA00023015"/>
    </source>
</evidence>
<feature type="binding site" evidence="7">
    <location>
        <position position="47"/>
    </location>
    <ligand>
        <name>Zn(2+)</name>
        <dbReference type="ChEBI" id="CHEBI:29105"/>
    </ligand>
</feature>
<keyword evidence="4 7" id="KW-0805">Transcription regulation</keyword>
<comment type="function">
    <text evidence="6 7">Stabilizes TBP binding to an archaeal box-A promoter. Also responsible for recruiting RNA polymerase II to the pre-initiation complex (DNA-TBP-TFIIB).</text>
</comment>
<dbReference type="Pfam" id="PF00382">
    <property type="entry name" value="TFIIB"/>
    <property type="match status" value="2"/>
</dbReference>
<dbReference type="InterPro" id="IPR036915">
    <property type="entry name" value="Cyclin-like_sf"/>
</dbReference>
<dbReference type="InterPro" id="IPR023486">
    <property type="entry name" value="TFIIB_CS"/>
</dbReference>
<keyword evidence="7" id="KW-0862">Zinc</keyword>
<dbReference type="GO" id="GO:0003743">
    <property type="term" value="F:translation initiation factor activity"/>
    <property type="evidence" value="ECO:0007669"/>
    <property type="project" value="UniProtKB-KW"/>
</dbReference>
<keyword evidence="10" id="KW-0396">Initiation factor</keyword>
<dbReference type="AlphaFoldDB" id="A0A7C3IY59"/>
<accession>A0A7C3IY59</accession>
<feature type="binding site" evidence="7">
    <location>
        <position position="28"/>
    </location>
    <ligand>
        <name>Zn(2+)</name>
        <dbReference type="ChEBI" id="CHEBI:29105"/>
    </ligand>
</feature>
<evidence type="ECO:0000259" key="9">
    <source>
        <dbReference type="PROSITE" id="PS51134"/>
    </source>
</evidence>
<dbReference type="InterPro" id="IPR013763">
    <property type="entry name" value="Cyclin-like_dom"/>
</dbReference>
<dbReference type="InterPro" id="IPR023484">
    <property type="entry name" value="TFIIB_arc"/>
</dbReference>
<dbReference type="PRINTS" id="PR00685">
    <property type="entry name" value="TIFACTORIIB"/>
</dbReference>
<name>A0A7C3IY59_9CREN</name>
<keyword evidence="3 7" id="KW-0677">Repeat</keyword>
<feature type="domain" description="TFIIB-type" evidence="9">
    <location>
        <begin position="24"/>
        <end position="55"/>
    </location>
</feature>
<dbReference type="InterPro" id="IPR013137">
    <property type="entry name" value="Znf_TFIIB"/>
</dbReference>
<evidence type="ECO:0000256" key="3">
    <source>
        <dbReference type="ARBA" id="ARBA00022737"/>
    </source>
</evidence>
<dbReference type="SMART" id="SM00385">
    <property type="entry name" value="CYCLIN"/>
    <property type="match status" value="2"/>
</dbReference>
<dbReference type="Gene3D" id="1.10.472.10">
    <property type="entry name" value="Cyclin-like"/>
    <property type="match status" value="1"/>
</dbReference>
<evidence type="ECO:0000256" key="2">
    <source>
        <dbReference type="ARBA" id="ARBA00013932"/>
    </source>
</evidence>
<dbReference type="FunFam" id="1.10.472.10:FF:000023">
    <property type="entry name" value="Transcription initiation factor IIB"/>
    <property type="match status" value="1"/>
</dbReference>
<dbReference type="FunFam" id="1.10.472.170:FF:000001">
    <property type="entry name" value="Transcription initiation factor IIB"/>
    <property type="match status" value="1"/>
</dbReference>
<dbReference type="SUPFAM" id="SSF57783">
    <property type="entry name" value="Zinc beta-ribbon"/>
    <property type="match status" value="1"/>
</dbReference>
<evidence type="ECO:0000256" key="5">
    <source>
        <dbReference type="ARBA" id="ARBA00023163"/>
    </source>
</evidence>
<comment type="similarity">
    <text evidence="1 7">Belongs to the TFIIB family.</text>
</comment>
<keyword evidence="8" id="KW-0863">Zinc-finger</keyword>
<protein>
    <recommendedName>
        <fullName evidence="2 7">Transcription initiation factor IIB</fullName>
        <shortName evidence="7">TFIIB</shortName>
    </recommendedName>
</protein>
<dbReference type="GO" id="GO:0097550">
    <property type="term" value="C:transcription preinitiation complex"/>
    <property type="evidence" value="ECO:0007669"/>
    <property type="project" value="TreeGrafter"/>
</dbReference>
<dbReference type="Pfam" id="PF08271">
    <property type="entry name" value="Zn_Ribbon_TF"/>
    <property type="match status" value="1"/>
</dbReference>
<evidence type="ECO:0000256" key="6">
    <source>
        <dbReference type="ARBA" id="ARBA00053882"/>
    </source>
</evidence>
<dbReference type="Gene3D" id="1.10.472.170">
    <property type="match status" value="1"/>
</dbReference>
<dbReference type="NCBIfam" id="NF001658">
    <property type="entry name" value="PRK00423.1"/>
    <property type="match status" value="1"/>
</dbReference>
<dbReference type="GO" id="GO:0017025">
    <property type="term" value="F:TBP-class protein binding"/>
    <property type="evidence" value="ECO:0007669"/>
    <property type="project" value="InterPro"/>
</dbReference>
<feature type="repeat" description="1" evidence="7">
    <location>
        <begin position="141"/>
        <end position="224"/>
    </location>
</feature>
<dbReference type="PANTHER" id="PTHR11618">
    <property type="entry name" value="TRANSCRIPTION INITIATION FACTOR IIB-RELATED"/>
    <property type="match status" value="1"/>
</dbReference>
<reference evidence="10" key="1">
    <citation type="journal article" date="2020" name="mSystems">
        <title>Genome- and Community-Level Interaction Insights into Carbon Utilization and Element Cycling Functions of Hydrothermarchaeota in Hydrothermal Sediment.</title>
        <authorList>
            <person name="Zhou Z."/>
            <person name="Liu Y."/>
            <person name="Xu W."/>
            <person name="Pan J."/>
            <person name="Luo Z.H."/>
            <person name="Li M."/>
        </authorList>
    </citation>
    <scope>NUCLEOTIDE SEQUENCE [LARGE SCALE GENOMIC DNA]</scope>
    <source>
        <strain evidence="10">SpSt-468</strain>
    </source>
</reference>
<dbReference type="PROSITE" id="PS00782">
    <property type="entry name" value="TFIIB"/>
    <property type="match status" value="1"/>
</dbReference>
<dbReference type="CDD" id="cd20549">
    <property type="entry name" value="CYCLIN_TFIIB_archaea_like_rpt1"/>
    <property type="match status" value="1"/>
</dbReference>
<evidence type="ECO:0000256" key="8">
    <source>
        <dbReference type="PROSITE-ProRule" id="PRU00469"/>
    </source>
</evidence>
<evidence type="ECO:0000256" key="7">
    <source>
        <dbReference type="HAMAP-Rule" id="MF_00383"/>
    </source>
</evidence>
<dbReference type="PROSITE" id="PS51134">
    <property type="entry name" value="ZF_TFIIB"/>
    <property type="match status" value="1"/>
</dbReference>
<feature type="repeat" description="2" evidence="7">
    <location>
        <begin position="235"/>
        <end position="316"/>
    </location>
</feature>
<dbReference type="SUPFAM" id="SSF47954">
    <property type="entry name" value="Cyclin-like"/>
    <property type="match status" value="2"/>
</dbReference>
<dbReference type="GO" id="GO:0070897">
    <property type="term" value="P:transcription preinitiation complex assembly"/>
    <property type="evidence" value="ECO:0007669"/>
    <property type="project" value="InterPro"/>
</dbReference>
<dbReference type="CDD" id="cd20550">
    <property type="entry name" value="CYCLIN_TFIIB_archaea_like_rpt2"/>
    <property type="match status" value="1"/>
</dbReference>
<comment type="caution">
    <text evidence="10">The sequence shown here is derived from an EMBL/GenBank/DDBJ whole genome shotgun (WGS) entry which is preliminary data.</text>
</comment>
<dbReference type="EMBL" id="DSTX01000012">
    <property type="protein sequence ID" value="HFK21054.1"/>
    <property type="molecule type" value="Genomic_DNA"/>
</dbReference>
<feature type="binding site" evidence="7">
    <location>
        <position position="31"/>
    </location>
    <ligand>
        <name>Zn(2+)</name>
        <dbReference type="ChEBI" id="CHEBI:29105"/>
    </ligand>
</feature>
<evidence type="ECO:0000313" key="10">
    <source>
        <dbReference type="EMBL" id="HFK21054.1"/>
    </source>
</evidence>
<keyword evidence="5 7" id="KW-0804">Transcription</keyword>
<feature type="binding site" evidence="7">
    <location>
        <position position="50"/>
    </location>
    <ligand>
        <name>Zn(2+)</name>
        <dbReference type="ChEBI" id="CHEBI:29105"/>
    </ligand>
</feature>
<gene>
    <name evidence="7" type="primary">tfb</name>
    <name evidence="10" type="ORF">ENS19_07270</name>
</gene>
<dbReference type="InterPro" id="IPR013150">
    <property type="entry name" value="TFIIB_cyclin"/>
</dbReference>
<dbReference type="HAMAP" id="MF_00383">
    <property type="entry name" value="TF2B_arch"/>
    <property type="match status" value="1"/>
</dbReference>
<dbReference type="GO" id="GO:0008270">
    <property type="term" value="F:zinc ion binding"/>
    <property type="evidence" value="ECO:0007669"/>
    <property type="project" value="UniProtKB-UniRule"/>
</dbReference>
<dbReference type="InterPro" id="IPR000812">
    <property type="entry name" value="TFIIB"/>
</dbReference>
<evidence type="ECO:0000256" key="1">
    <source>
        <dbReference type="ARBA" id="ARBA00010857"/>
    </source>
</evidence>
<keyword evidence="10" id="KW-0648">Protein biosynthesis</keyword>